<dbReference type="OrthoDB" id="2275557at2"/>
<evidence type="ECO:0000256" key="1">
    <source>
        <dbReference type="ARBA" id="ARBA00022676"/>
    </source>
</evidence>
<dbReference type="EMBL" id="BCMF01000011">
    <property type="protein sequence ID" value="GAX00082.1"/>
    <property type="molecule type" value="Genomic_DNA"/>
</dbReference>
<dbReference type="CDD" id="cd00761">
    <property type="entry name" value="Glyco_tranf_GTA_type"/>
    <property type="match status" value="1"/>
</dbReference>
<dbReference type="Proteomes" id="UP000198374">
    <property type="component" value="Unassembled WGS sequence"/>
</dbReference>
<name>A0A1Z5IER2_9LACO</name>
<dbReference type="PANTHER" id="PTHR22916:SF51">
    <property type="entry name" value="GLYCOSYLTRANSFERASE EPSH-RELATED"/>
    <property type="match status" value="1"/>
</dbReference>
<dbReference type="InterPro" id="IPR029044">
    <property type="entry name" value="Nucleotide-diphossugar_trans"/>
</dbReference>
<comment type="caution">
    <text evidence="4">The sequence shown here is derived from an EMBL/GenBank/DDBJ whole genome shotgun (WGS) entry which is preliminary data.</text>
</comment>
<gene>
    <name evidence="4" type="ORF">IWT30_02062</name>
</gene>
<accession>A0A1Z5IER2</accession>
<dbReference type="Pfam" id="PF00535">
    <property type="entry name" value="Glycos_transf_2"/>
    <property type="match status" value="1"/>
</dbReference>
<keyword evidence="2 4" id="KW-0808">Transferase</keyword>
<organism evidence="4 5">
    <name type="scientific">Secundilactobacillus mixtipabuli</name>
    <dbReference type="NCBI Taxonomy" id="1435342"/>
    <lineage>
        <taxon>Bacteria</taxon>
        <taxon>Bacillati</taxon>
        <taxon>Bacillota</taxon>
        <taxon>Bacilli</taxon>
        <taxon>Lactobacillales</taxon>
        <taxon>Lactobacillaceae</taxon>
        <taxon>Secundilactobacillus</taxon>
    </lineage>
</organism>
<dbReference type="Gene3D" id="3.90.550.10">
    <property type="entry name" value="Spore Coat Polysaccharide Biosynthesis Protein SpsA, Chain A"/>
    <property type="match status" value="1"/>
</dbReference>
<keyword evidence="1" id="KW-0328">Glycosyltransferase</keyword>
<proteinExistence type="predicted"/>
<dbReference type="InterPro" id="IPR001173">
    <property type="entry name" value="Glyco_trans_2-like"/>
</dbReference>
<evidence type="ECO:0000313" key="5">
    <source>
        <dbReference type="Proteomes" id="UP000198374"/>
    </source>
</evidence>
<feature type="domain" description="Glycosyltransferase 2-like" evidence="3">
    <location>
        <begin position="6"/>
        <end position="156"/>
    </location>
</feature>
<evidence type="ECO:0000313" key="4">
    <source>
        <dbReference type="EMBL" id="GAX00082.1"/>
    </source>
</evidence>
<evidence type="ECO:0000259" key="3">
    <source>
        <dbReference type="Pfam" id="PF00535"/>
    </source>
</evidence>
<dbReference type="AlphaFoldDB" id="A0A1Z5IER2"/>
<dbReference type="PANTHER" id="PTHR22916">
    <property type="entry name" value="GLYCOSYLTRANSFERASE"/>
    <property type="match status" value="1"/>
</dbReference>
<dbReference type="SUPFAM" id="SSF53448">
    <property type="entry name" value="Nucleotide-diphospho-sugar transferases"/>
    <property type="match status" value="1"/>
</dbReference>
<protein>
    <submittedName>
        <fullName evidence="4">Glycosyl transferase</fullName>
    </submittedName>
</protein>
<sequence length="321" mass="36794">MSKLVSIIIPYHNETLNQLRRVLSSINNQTGIDFTQVEVILIGDGAEAIDGDALFEEFENLDARYYGYEDSLGAGVARQVGMDISSGDYYMFVDADDELQNTQALWSFFNAVKAGDHQVIIARYVEEIRDADGTYQYVTHPEHNWQTVAAKWFNRKYIASLSLTWREDLQFNEDTYFVGLACAMATDISYLDQVVYIWLWHEDAIKRALAGQLDQWVEVNRYLLEKIRDQRPEQLVPRAVAYFADIYLRAQRFPAADQDTFQREHARLVREFASIWPNVSALVGNQIDHLLATEPAYKGLTKASLMAFLVDQIKLLQVAAK</sequence>
<evidence type="ECO:0000256" key="2">
    <source>
        <dbReference type="ARBA" id="ARBA00022679"/>
    </source>
</evidence>
<reference evidence="4 5" key="1">
    <citation type="submission" date="2015-11" db="EMBL/GenBank/DDBJ databases">
        <title>Draft genome sequences of new species of the genus Lactobacillus isolated from orchardgrass silage.</title>
        <authorList>
            <person name="Tohno M."/>
            <person name="Tanizawa Y."/>
            <person name="Arita M."/>
        </authorList>
    </citation>
    <scope>NUCLEOTIDE SEQUENCE [LARGE SCALE GENOMIC DNA]</scope>
    <source>
        <strain evidence="4 5">IWT30</strain>
    </source>
</reference>
<keyword evidence="5" id="KW-1185">Reference proteome</keyword>
<dbReference type="RefSeq" id="WP_089109864.1">
    <property type="nucleotide sequence ID" value="NZ_BCMF01000011.1"/>
</dbReference>
<dbReference type="GO" id="GO:0016757">
    <property type="term" value="F:glycosyltransferase activity"/>
    <property type="evidence" value="ECO:0007669"/>
    <property type="project" value="UniProtKB-KW"/>
</dbReference>